<evidence type="ECO:0000256" key="1">
    <source>
        <dbReference type="ARBA" id="ARBA00022490"/>
    </source>
</evidence>
<dbReference type="GO" id="GO:0005737">
    <property type="term" value="C:cytoplasm"/>
    <property type="evidence" value="ECO:0007669"/>
    <property type="project" value="UniProtKB-SubCell"/>
</dbReference>
<comment type="subcellular location">
    <subcellularLocation>
        <location evidence="3">Cytoplasm</location>
    </subcellularLocation>
</comment>
<dbReference type="OrthoDB" id="3197277at2"/>
<reference evidence="4 7" key="2">
    <citation type="submission" date="2020-07" db="EMBL/GenBank/DDBJ databases">
        <title>Sequencing the genomes of 1000 actinobacteria strains.</title>
        <authorList>
            <person name="Klenk H.-P."/>
        </authorList>
    </citation>
    <scope>NUCLEOTIDE SEQUENCE [LARGE SCALE GENOMIC DNA]</scope>
    <source>
        <strain evidence="4 7">DSM 45117</strain>
    </source>
</reference>
<organism evidence="5 6">
    <name type="scientific">Actinopolymorpha cephalotaxi</name>
    <dbReference type="NCBI Taxonomy" id="504797"/>
    <lineage>
        <taxon>Bacteria</taxon>
        <taxon>Bacillati</taxon>
        <taxon>Actinomycetota</taxon>
        <taxon>Actinomycetes</taxon>
        <taxon>Propionibacteriales</taxon>
        <taxon>Actinopolymorphaceae</taxon>
        <taxon>Actinopolymorpha</taxon>
    </lineage>
</organism>
<dbReference type="NCBIfam" id="NF001943">
    <property type="entry name" value="PRK00724.1-2"/>
    <property type="match status" value="1"/>
</dbReference>
<dbReference type="Proteomes" id="UP000199052">
    <property type="component" value="Unassembled WGS sequence"/>
</dbReference>
<feature type="binding site" evidence="3">
    <location>
        <begin position="265"/>
        <end position="270"/>
    </location>
    <ligand>
        <name>Mo-bis(molybdopterin guanine dinucleotide)</name>
        <dbReference type="ChEBI" id="CHEBI:60539"/>
    </ligand>
</feature>
<evidence type="ECO:0000313" key="6">
    <source>
        <dbReference type="Proteomes" id="UP000199052"/>
    </source>
</evidence>
<evidence type="ECO:0000313" key="7">
    <source>
        <dbReference type="Proteomes" id="UP000533017"/>
    </source>
</evidence>
<dbReference type="NCBIfam" id="TIGR00129">
    <property type="entry name" value="fdhD_narQ"/>
    <property type="match status" value="1"/>
</dbReference>
<dbReference type="EMBL" id="FOOI01000010">
    <property type="protein sequence ID" value="SFG94546.1"/>
    <property type="molecule type" value="Genomic_DNA"/>
</dbReference>
<accession>A0A1I2W3B3</accession>
<dbReference type="AlphaFoldDB" id="A0A1I2W3B3"/>
<proteinExistence type="inferred from homology"/>
<keyword evidence="1 3" id="KW-0963">Cytoplasm</keyword>
<dbReference type="Gene3D" id="3.10.20.10">
    <property type="match status" value="1"/>
</dbReference>
<comment type="similarity">
    <text evidence="3">Belongs to the FdhD family.</text>
</comment>
<dbReference type="InterPro" id="IPR003786">
    <property type="entry name" value="FdhD"/>
</dbReference>
<evidence type="ECO:0000256" key="3">
    <source>
        <dbReference type="HAMAP-Rule" id="MF_00187"/>
    </source>
</evidence>
<reference evidence="5 6" key="1">
    <citation type="submission" date="2016-10" db="EMBL/GenBank/DDBJ databases">
        <authorList>
            <person name="de Groot N.N."/>
        </authorList>
    </citation>
    <scope>NUCLEOTIDE SEQUENCE [LARGE SCALE GENOMIC DNA]</scope>
    <source>
        <strain evidence="5 6">CPCC 202808</strain>
    </source>
</reference>
<dbReference type="PANTHER" id="PTHR30592">
    <property type="entry name" value="FORMATE DEHYDROGENASE"/>
    <property type="match status" value="1"/>
</dbReference>
<dbReference type="SUPFAM" id="SSF53927">
    <property type="entry name" value="Cytidine deaminase-like"/>
    <property type="match status" value="1"/>
</dbReference>
<dbReference type="RefSeq" id="WP_092884663.1">
    <property type="nucleotide sequence ID" value="NZ_FOOI01000010.1"/>
</dbReference>
<dbReference type="PIRSF" id="PIRSF015626">
    <property type="entry name" value="FdhD"/>
    <property type="match status" value="1"/>
</dbReference>
<sequence length="284" mass="30476">MTLPTRRPGSTVRVRVREVDGGTVRGRADVVATEEPLEIRVGWPGSVPRSLVVTMRTPGADFELAAGFLRSEGLLTDTDDVVRIAYCTDPALRTEQRYNVVTVDLARPLPEAPTARYGAATSACGVCGKESLDELELRGCSPVAPGPVLDSALLCALPDRLREAQDVFSRTGGLHAAGLFTADGTLLRAREDVGRHNAVDKVVGWAFLERRLPLADHVLVTSGRAGYEICQKALAAGIPFVAAVGAPSSLAVDLADRFGMTLVGFLRGERYVAYTHPERLTELR</sequence>
<evidence type="ECO:0000256" key="2">
    <source>
        <dbReference type="ARBA" id="ARBA00023150"/>
    </source>
</evidence>
<dbReference type="STRING" id="504797.SAMN05421678_11019"/>
<feature type="active site" description="Cysteine persulfide intermediate" evidence="3">
    <location>
        <position position="124"/>
    </location>
</feature>
<dbReference type="GO" id="GO:0097163">
    <property type="term" value="F:sulfur carrier activity"/>
    <property type="evidence" value="ECO:0007669"/>
    <property type="project" value="UniProtKB-UniRule"/>
</dbReference>
<dbReference type="HAMAP" id="MF_00187">
    <property type="entry name" value="FdhD"/>
    <property type="match status" value="1"/>
</dbReference>
<protein>
    <recommendedName>
        <fullName evidence="3">Sulfur carrier protein FdhD</fullName>
    </recommendedName>
</protein>
<dbReference type="GO" id="GO:0006777">
    <property type="term" value="P:Mo-molybdopterin cofactor biosynthetic process"/>
    <property type="evidence" value="ECO:0007669"/>
    <property type="project" value="UniProtKB-UniRule"/>
</dbReference>
<dbReference type="Pfam" id="PF02634">
    <property type="entry name" value="FdhD-NarQ"/>
    <property type="match status" value="1"/>
</dbReference>
<gene>
    <name evidence="3" type="primary">fdhD</name>
    <name evidence="4" type="ORF">FHR37_001675</name>
    <name evidence="5" type="ORF">SAMN05421678_11019</name>
</gene>
<dbReference type="GO" id="GO:0016783">
    <property type="term" value="F:sulfurtransferase activity"/>
    <property type="evidence" value="ECO:0007669"/>
    <property type="project" value="InterPro"/>
</dbReference>
<comment type="function">
    <text evidence="3">Required for formate dehydrogenase (FDH) activity. Acts as a sulfur carrier protein that transfers sulfur from IscS to the molybdenum cofactor prior to its insertion into FDH.</text>
</comment>
<keyword evidence="7" id="KW-1185">Reference proteome</keyword>
<dbReference type="PANTHER" id="PTHR30592:SF1">
    <property type="entry name" value="SULFUR CARRIER PROTEIN FDHD"/>
    <property type="match status" value="1"/>
</dbReference>
<dbReference type="EMBL" id="JACBZA010000001">
    <property type="protein sequence ID" value="NYH82824.1"/>
    <property type="molecule type" value="Genomic_DNA"/>
</dbReference>
<keyword evidence="2 3" id="KW-0501">Molybdenum cofactor biosynthesis</keyword>
<dbReference type="Gene3D" id="3.40.140.10">
    <property type="entry name" value="Cytidine Deaminase, domain 2"/>
    <property type="match status" value="1"/>
</dbReference>
<evidence type="ECO:0000313" key="4">
    <source>
        <dbReference type="EMBL" id="NYH82824.1"/>
    </source>
</evidence>
<dbReference type="InterPro" id="IPR016193">
    <property type="entry name" value="Cytidine_deaminase-like"/>
</dbReference>
<dbReference type="Proteomes" id="UP000533017">
    <property type="component" value="Unassembled WGS sequence"/>
</dbReference>
<name>A0A1I2W3B3_9ACTN</name>
<evidence type="ECO:0000313" key="5">
    <source>
        <dbReference type="EMBL" id="SFG94546.1"/>
    </source>
</evidence>